<dbReference type="InterPro" id="IPR016032">
    <property type="entry name" value="Sig_transdc_resp-reg_C-effctor"/>
</dbReference>
<gene>
    <name evidence="8" type="ORF">MNBD_GAMMA02-816</name>
</gene>
<dbReference type="PROSITE" id="PS51755">
    <property type="entry name" value="OMPR_PHOB"/>
    <property type="match status" value="1"/>
</dbReference>
<protein>
    <submittedName>
        <fullName evidence="8">Phosphate regulon transcriptional regulatory protein PhoB (SphR)</fullName>
    </submittedName>
</protein>
<feature type="domain" description="Response regulatory" evidence="6">
    <location>
        <begin position="14"/>
        <end position="130"/>
    </location>
</feature>
<evidence type="ECO:0000259" key="6">
    <source>
        <dbReference type="PROSITE" id="PS50110"/>
    </source>
</evidence>
<evidence type="ECO:0000256" key="5">
    <source>
        <dbReference type="ARBA" id="ARBA00023163"/>
    </source>
</evidence>
<evidence type="ECO:0000256" key="1">
    <source>
        <dbReference type="ARBA" id="ARBA00022553"/>
    </source>
</evidence>
<dbReference type="CDD" id="cd00383">
    <property type="entry name" value="trans_reg_C"/>
    <property type="match status" value="1"/>
</dbReference>
<dbReference type="Pfam" id="PF00486">
    <property type="entry name" value="Trans_reg_C"/>
    <property type="match status" value="1"/>
</dbReference>
<dbReference type="Gene3D" id="3.40.50.2300">
    <property type="match status" value="1"/>
</dbReference>
<dbReference type="GO" id="GO:0000156">
    <property type="term" value="F:phosphorelay response regulator activity"/>
    <property type="evidence" value="ECO:0007669"/>
    <property type="project" value="TreeGrafter"/>
</dbReference>
<dbReference type="GO" id="GO:0032993">
    <property type="term" value="C:protein-DNA complex"/>
    <property type="evidence" value="ECO:0007669"/>
    <property type="project" value="TreeGrafter"/>
</dbReference>
<organism evidence="8">
    <name type="scientific">hydrothermal vent metagenome</name>
    <dbReference type="NCBI Taxonomy" id="652676"/>
    <lineage>
        <taxon>unclassified sequences</taxon>
        <taxon>metagenomes</taxon>
        <taxon>ecological metagenomes</taxon>
    </lineage>
</organism>
<dbReference type="InterPro" id="IPR001789">
    <property type="entry name" value="Sig_transdc_resp-reg_receiver"/>
</dbReference>
<dbReference type="SMART" id="SM00862">
    <property type="entry name" value="Trans_reg_C"/>
    <property type="match status" value="1"/>
</dbReference>
<dbReference type="GO" id="GO:0005829">
    <property type="term" value="C:cytosol"/>
    <property type="evidence" value="ECO:0007669"/>
    <property type="project" value="TreeGrafter"/>
</dbReference>
<dbReference type="GO" id="GO:0006355">
    <property type="term" value="P:regulation of DNA-templated transcription"/>
    <property type="evidence" value="ECO:0007669"/>
    <property type="project" value="InterPro"/>
</dbReference>
<evidence type="ECO:0000256" key="2">
    <source>
        <dbReference type="ARBA" id="ARBA00023012"/>
    </source>
</evidence>
<dbReference type="SUPFAM" id="SSF46894">
    <property type="entry name" value="C-terminal effector domain of the bipartite response regulators"/>
    <property type="match status" value="1"/>
</dbReference>
<dbReference type="InterPro" id="IPR011006">
    <property type="entry name" value="CheY-like_superfamily"/>
</dbReference>
<evidence type="ECO:0000256" key="3">
    <source>
        <dbReference type="ARBA" id="ARBA00023015"/>
    </source>
</evidence>
<keyword evidence="3" id="KW-0805">Transcription regulation</keyword>
<reference evidence="8" key="1">
    <citation type="submission" date="2018-06" db="EMBL/GenBank/DDBJ databases">
        <authorList>
            <person name="Zhirakovskaya E."/>
        </authorList>
    </citation>
    <scope>NUCLEOTIDE SEQUENCE</scope>
</reference>
<dbReference type="EMBL" id="UOFA01000217">
    <property type="protein sequence ID" value="VAW45670.1"/>
    <property type="molecule type" value="Genomic_DNA"/>
</dbReference>
<proteinExistence type="predicted"/>
<keyword evidence="2" id="KW-0902">Two-component regulatory system</keyword>
<dbReference type="InterPro" id="IPR001867">
    <property type="entry name" value="OmpR/PhoB-type_DNA-bd"/>
</dbReference>
<dbReference type="Gene3D" id="6.10.250.690">
    <property type="match status" value="1"/>
</dbReference>
<name>A0A3B0VZ94_9ZZZZ</name>
<dbReference type="PANTHER" id="PTHR48111">
    <property type="entry name" value="REGULATOR OF RPOS"/>
    <property type="match status" value="1"/>
</dbReference>
<dbReference type="GO" id="GO:0000976">
    <property type="term" value="F:transcription cis-regulatory region binding"/>
    <property type="evidence" value="ECO:0007669"/>
    <property type="project" value="TreeGrafter"/>
</dbReference>
<dbReference type="InterPro" id="IPR036388">
    <property type="entry name" value="WH-like_DNA-bd_sf"/>
</dbReference>
<dbReference type="PANTHER" id="PTHR48111:SF40">
    <property type="entry name" value="PHOSPHATE REGULON TRANSCRIPTIONAL REGULATORY PROTEIN PHOB"/>
    <property type="match status" value="1"/>
</dbReference>
<dbReference type="AlphaFoldDB" id="A0A3B0VZ94"/>
<dbReference type="Gene3D" id="1.10.10.10">
    <property type="entry name" value="Winged helix-like DNA-binding domain superfamily/Winged helix DNA-binding domain"/>
    <property type="match status" value="1"/>
</dbReference>
<keyword evidence="1" id="KW-0597">Phosphoprotein</keyword>
<feature type="domain" description="OmpR/PhoB-type" evidence="7">
    <location>
        <begin position="139"/>
        <end position="237"/>
    </location>
</feature>
<accession>A0A3B0VZ94</accession>
<evidence type="ECO:0000313" key="8">
    <source>
        <dbReference type="EMBL" id="VAW45670.1"/>
    </source>
</evidence>
<evidence type="ECO:0000259" key="7">
    <source>
        <dbReference type="PROSITE" id="PS51755"/>
    </source>
</evidence>
<sequence>MSTLTEKPAAMQNNILIVEDDMAIREMMAFSLRREGFDTFKAASGHEALEQLNQVHPDLILIDWGLPDMSGIDLIDIIRRDDVIKEVPIIMLTARAEESDKVKGLERGADDYLTKPASMLELTARIRAQLRRSHGFEVNHQIEYQGIVMDADAHEINIDGQPLNLSLTEFKLLKLFLQNPNKLLAREHILNHIWGRNTFVEDRTVDVHILRLRKALKKFHKEKWIHTVRGVGYKLVSI</sequence>
<keyword evidence="5" id="KW-0804">Transcription</keyword>
<evidence type="ECO:0000256" key="4">
    <source>
        <dbReference type="ARBA" id="ARBA00023125"/>
    </source>
</evidence>
<dbReference type="Pfam" id="PF00072">
    <property type="entry name" value="Response_reg"/>
    <property type="match status" value="1"/>
</dbReference>
<keyword evidence="4" id="KW-0238">DNA-binding</keyword>
<dbReference type="FunFam" id="3.40.50.2300:FF:000001">
    <property type="entry name" value="DNA-binding response regulator PhoB"/>
    <property type="match status" value="1"/>
</dbReference>
<dbReference type="InterPro" id="IPR039420">
    <property type="entry name" value="WalR-like"/>
</dbReference>
<dbReference type="SUPFAM" id="SSF52172">
    <property type="entry name" value="CheY-like"/>
    <property type="match status" value="1"/>
</dbReference>
<dbReference type="SMART" id="SM00448">
    <property type="entry name" value="REC"/>
    <property type="match status" value="1"/>
</dbReference>
<dbReference type="PROSITE" id="PS50110">
    <property type="entry name" value="RESPONSE_REGULATORY"/>
    <property type="match status" value="1"/>
</dbReference>
<dbReference type="FunFam" id="1.10.10.10:FF:000018">
    <property type="entry name" value="DNA-binding response regulator ResD"/>
    <property type="match status" value="1"/>
</dbReference>